<sequence>MPQEKRQEGRASRRVAMIRARLRALVAVEWRPKAKADWGAGGAAGLALAVPLLAGTAVGHPDAGIALLLPVVLVAMPLPPGAGLRERARRLAVRAAWITTAGLYAYVTEEQPWALVPAVAVAAGVGALLPKAGYTPALAVLLIGISSHSGAFGFPGLPQLVGALWGGVLTLPRWGKSALADPVPAPGPSDIARRLRHAWRTGLVVGGAAAVMAALRGLTGEGHWLITGILLTLTPTPTGTRLKARQRIVGNTLGGVAAALVLLVDPGPWVGAAVVGVSGILAYGLRPANYLYWCLAFPLPLLLITDFGRLTPWYTAAVRAGMVLAGSIVAVLATHWLWPTTREPSRRTGPGN</sequence>
<dbReference type="GO" id="GO:0016020">
    <property type="term" value="C:membrane"/>
    <property type="evidence" value="ECO:0007669"/>
    <property type="project" value="UniProtKB-SubCell"/>
</dbReference>
<dbReference type="Pfam" id="PF13515">
    <property type="entry name" value="FUSC_2"/>
    <property type="match status" value="1"/>
</dbReference>
<feature type="transmembrane region" description="Helical" evidence="5">
    <location>
        <begin position="64"/>
        <end position="84"/>
    </location>
</feature>
<keyword evidence="4 5" id="KW-0472">Membrane</keyword>
<organism evidence="7 8">
    <name type="scientific">Nonomuraea longispora</name>
    <dbReference type="NCBI Taxonomy" id="1848320"/>
    <lineage>
        <taxon>Bacteria</taxon>
        <taxon>Bacillati</taxon>
        <taxon>Actinomycetota</taxon>
        <taxon>Actinomycetes</taxon>
        <taxon>Streptosporangiales</taxon>
        <taxon>Streptosporangiaceae</taxon>
        <taxon>Nonomuraea</taxon>
    </lineage>
</organism>
<feature type="domain" description="Integral membrane bound transporter" evidence="6">
    <location>
        <begin position="210"/>
        <end position="332"/>
    </location>
</feature>
<keyword evidence="3 5" id="KW-1133">Transmembrane helix</keyword>
<dbReference type="EMBL" id="SMJZ01000063">
    <property type="protein sequence ID" value="TDC05842.1"/>
    <property type="molecule type" value="Genomic_DNA"/>
</dbReference>
<feature type="transmembrane region" description="Helical" evidence="5">
    <location>
        <begin position="38"/>
        <end position="58"/>
    </location>
</feature>
<evidence type="ECO:0000313" key="7">
    <source>
        <dbReference type="EMBL" id="TDC05842.1"/>
    </source>
</evidence>
<comment type="caution">
    <text evidence="7">The sequence shown here is derived from an EMBL/GenBank/DDBJ whole genome shotgun (WGS) entry which is preliminary data.</text>
</comment>
<keyword evidence="8" id="KW-1185">Reference proteome</keyword>
<evidence type="ECO:0000256" key="1">
    <source>
        <dbReference type="ARBA" id="ARBA00004141"/>
    </source>
</evidence>
<evidence type="ECO:0000256" key="5">
    <source>
        <dbReference type="SAM" id="Phobius"/>
    </source>
</evidence>
<dbReference type="OrthoDB" id="4726090at2"/>
<dbReference type="Proteomes" id="UP000295157">
    <property type="component" value="Unassembled WGS sequence"/>
</dbReference>
<reference evidence="7 8" key="1">
    <citation type="submission" date="2019-02" db="EMBL/GenBank/DDBJ databases">
        <title>Draft genome sequences of novel Actinobacteria.</title>
        <authorList>
            <person name="Sahin N."/>
            <person name="Ay H."/>
            <person name="Saygin H."/>
        </authorList>
    </citation>
    <scope>NUCLEOTIDE SEQUENCE [LARGE SCALE GENOMIC DNA]</scope>
    <source>
        <strain evidence="7 8">KC201</strain>
    </source>
</reference>
<dbReference type="RefSeq" id="WP_132333763.1">
    <property type="nucleotide sequence ID" value="NZ_SMJZ01000063.1"/>
</dbReference>
<evidence type="ECO:0000256" key="4">
    <source>
        <dbReference type="ARBA" id="ARBA00023136"/>
    </source>
</evidence>
<evidence type="ECO:0000259" key="6">
    <source>
        <dbReference type="Pfam" id="PF13515"/>
    </source>
</evidence>
<feature type="transmembrane region" description="Helical" evidence="5">
    <location>
        <begin position="320"/>
        <end position="338"/>
    </location>
</feature>
<evidence type="ECO:0000256" key="2">
    <source>
        <dbReference type="ARBA" id="ARBA00022692"/>
    </source>
</evidence>
<protein>
    <submittedName>
        <fullName evidence="7">FUSC family protein</fullName>
    </submittedName>
</protein>
<name>A0A4R4NGA8_9ACTN</name>
<accession>A0A4R4NGA8</accession>
<feature type="transmembrane region" description="Helical" evidence="5">
    <location>
        <begin position="290"/>
        <end position="308"/>
    </location>
</feature>
<evidence type="ECO:0000313" key="8">
    <source>
        <dbReference type="Proteomes" id="UP000295157"/>
    </source>
</evidence>
<evidence type="ECO:0000256" key="3">
    <source>
        <dbReference type="ARBA" id="ARBA00022989"/>
    </source>
</evidence>
<feature type="transmembrane region" description="Helical" evidence="5">
    <location>
        <begin position="256"/>
        <end position="284"/>
    </location>
</feature>
<keyword evidence="2 5" id="KW-0812">Transmembrane</keyword>
<gene>
    <name evidence="7" type="ORF">E1267_18175</name>
</gene>
<dbReference type="AlphaFoldDB" id="A0A4R4NGA8"/>
<dbReference type="InterPro" id="IPR049453">
    <property type="entry name" value="Memb_transporter_dom"/>
</dbReference>
<comment type="subcellular location">
    <subcellularLocation>
        <location evidence="1">Membrane</location>
        <topology evidence="1">Multi-pass membrane protein</topology>
    </subcellularLocation>
</comment>
<proteinExistence type="predicted"/>
<feature type="transmembrane region" description="Helical" evidence="5">
    <location>
        <begin position="91"/>
        <end position="107"/>
    </location>
</feature>